<comment type="caution">
    <text evidence="1">The sequence shown here is derived from an EMBL/GenBank/DDBJ whole genome shotgun (WGS) entry which is preliminary data.</text>
</comment>
<proteinExistence type="predicted"/>
<name>A0ACB7SA84_HYAAI</name>
<evidence type="ECO:0000313" key="1">
    <source>
        <dbReference type="EMBL" id="KAH6931460.1"/>
    </source>
</evidence>
<protein>
    <submittedName>
        <fullName evidence="1">Uncharacterized protein</fullName>
    </submittedName>
</protein>
<reference evidence="1" key="1">
    <citation type="submission" date="2020-05" db="EMBL/GenBank/DDBJ databases">
        <title>Large-scale comparative analyses of tick genomes elucidate their genetic diversity and vector capacities.</title>
        <authorList>
            <person name="Jia N."/>
            <person name="Wang J."/>
            <person name="Shi W."/>
            <person name="Du L."/>
            <person name="Sun Y."/>
            <person name="Zhan W."/>
            <person name="Jiang J."/>
            <person name="Wang Q."/>
            <person name="Zhang B."/>
            <person name="Ji P."/>
            <person name="Sakyi L.B."/>
            <person name="Cui X."/>
            <person name="Yuan T."/>
            <person name="Jiang B."/>
            <person name="Yang W."/>
            <person name="Lam T.T.-Y."/>
            <person name="Chang Q."/>
            <person name="Ding S."/>
            <person name="Wang X."/>
            <person name="Zhu J."/>
            <person name="Ruan X."/>
            <person name="Zhao L."/>
            <person name="Wei J."/>
            <person name="Que T."/>
            <person name="Du C."/>
            <person name="Cheng J."/>
            <person name="Dai P."/>
            <person name="Han X."/>
            <person name="Huang E."/>
            <person name="Gao Y."/>
            <person name="Liu J."/>
            <person name="Shao H."/>
            <person name="Ye R."/>
            <person name="Li L."/>
            <person name="Wei W."/>
            <person name="Wang X."/>
            <person name="Wang C."/>
            <person name="Yang T."/>
            <person name="Huo Q."/>
            <person name="Li W."/>
            <person name="Guo W."/>
            <person name="Chen H."/>
            <person name="Zhou L."/>
            <person name="Ni X."/>
            <person name="Tian J."/>
            <person name="Zhou Y."/>
            <person name="Sheng Y."/>
            <person name="Liu T."/>
            <person name="Pan Y."/>
            <person name="Xia L."/>
            <person name="Li J."/>
            <person name="Zhao F."/>
            <person name="Cao W."/>
        </authorList>
    </citation>
    <scope>NUCLEOTIDE SEQUENCE</scope>
    <source>
        <strain evidence="1">Hyas-2018</strain>
    </source>
</reference>
<evidence type="ECO:0000313" key="2">
    <source>
        <dbReference type="Proteomes" id="UP000821845"/>
    </source>
</evidence>
<sequence>MSVPSRQYTNGHTTHQVSSGASSLGCCGLCKVWACAFGKGIAGTSTRTRYPFPHRAEPGFSRSPLAPIGGTTAVMQSYRLMLEHHHEEAMKGYDTKTLLHGSAVHSGGYGDGYTKSDGYSKSDAAAYGGKAGVVRSGSGATDATANAYKTATDKCILLNTDPKEKSKKGGGGGTEHALAVAAAAAAAQDPSAIRRYRTAFTREQLARLEKEFCRENYVSRPRRCELAATLNLPESTIKVWFQNRRMKDKRQRMALAWPYADPHFTAYMLNAAAAVAASGTAAYPYGLPFPYYTAAAAAALSPLGRYHAYGSGAGSPPSPGGLQLASAPFPGAPAGPATTASPTTTAPYPCPCIPYPGTPLAPTQQPPHQQHTTSTTPTTTVSGRSPPSSRLIAAPEPITLSTHTTEPSAKPPSLFRPFKTDSEKA</sequence>
<accession>A0ACB7SA84</accession>
<gene>
    <name evidence="1" type="ORF">HPB50_024465</name>
</gene>
<organism evidence="1 2">
    <name type="scientific">Hyalomma asiaticum</name>
    <name type="common">Tick</name>
    <dbReference type="NCBI Taxonomy" id="266040"/>
    <lineage>
        <taxon>Eukaryota</taxon>
        <taxon>Metazoa</taxon>
        <taxon>Ecdysozoa</taxon>
        <taxon>Arthropoda</taxon>
        <taxon>Chelicerata</taxon>
        <taxon>Arachnida</taxon>
        <taxon>Acari</taxon>
        <taxon>Parasitiformes</taxon>
        <taxon>Ixodida</taxon>
        <taxon>Ixodoidea</taxon>
        <taxon>Ixodidae</taxon>
        <taxon>Hyalomminae</taxon>
        <taxon>Hyalomma</taxon>
    </lineage>
</organism>
<keyword evidence="2" id="KW-1185">Reference proteome</keyword>
<dbReference type="Proteomes" id="UP000821845">
    <property type="component" value="Chromosome 5"/>
</dbReference>
<dbReference type="EMBL" id="CM023485">
    <property type="protein sequence ID" value="KAH6931460.1"/>
    <property type="molecule type" value="Genomic_DNA"/>
</dbReference>